<dbReference type="OrthoDB" id="5386682at2759"/>
<dbReference type="PANTHER" id="PTHR24148:SF64">
    <property type="entry name" value="HETEROKARYON INCOMPATIBILITY DOMAIN-CONTAINING PROTEIN"/>
    <property type="match status" value="1"/>
</dbReference>
<reference evidence="2" key="1">
    <citation type="journal article" date="2021" name="Nat. Commun.">
        <title>Genetic determinants of endophytism in the Arabidopsis root mycobiome.</title>
        <authorList>
            <person name="Mesny F."/>
            <person name="Miyauchi S."/>
            <person name="Thiergart T."/>
            <person name="Pickel B."/>
            <person name="Atanasova L."/>
            <person name="Karlsson M."/>
            <person name="Huettel B."/>
            <person name="Barry K.W."/>
            <person name="Haridas S."/>
            <person name="Chen C."/>
            <person name="Bauer D."/>
            <person name="Andreopoulos W."/>
            <person name="Pangilinan J."/>
            <person name="LaButti K."/>
            <person name="Riley R."/>
            <person name="Lipzen A."/>
            <person name="Clum A."/>
            <person name="Drula E."/>
            <person name="Henrissat B."/>
            <person name="Kohler A."/>
            <person name="Grigoriev I.V."/>
            <person name="Martin F.M."/>
            <person name="Hacquard S."/>
        </authorList>
    </citation>
    <scope>NUCLEOTIDE SEQUENCE</scope>
    <source>
        <strain evidence="2">FSSC 5 MPI-SDFR-AT-0091</strain>
    </source>
</reference>
<dbReference type="AlphaFoldDB" id="A0A9P9JSS3"/>
<evidence type="ECO:0000313" key="3">
    <source>
        <dbReference type="Proteomes" id="UP000736672"/>
    </source>
</evidence>
<comment type="caution">
    <text evidence="2">The sequence shown here is derived from an EMBL/GenBank/DDBJ whole genome shotgun (WGS) entry which is preliminary data.</text>
</comment>
<dbReference type="Proteomes" id="UP000736672">
    <property type="component" value="Unassembled WGS sequence"/>
</dbReference>
<dbReference type="InterPro" id="IPR010730">
    <property type="entry name" value="HET"/>
</dbReference>
<evidence type="ECO:0000259" key="1">
    <source>
        <dbReference type="Pfam" id="PF06985"/>
    </source>
</evidence>
<dbReference type="InterPro" id="IPR052895">
    <property type="entry name" value="HetReg/Transcr_Mod"/>
</dbReference>
<proteinExistence type="predicted"/>
<organism evidence="2 3">
    <name type="scientific">Fusarium solani</name>
    <name type="common">Filamentous fungus</name>
    <dbReference type="NCBI Taxonomy" id="169388"/>
    <lineage>
        <taxon>Eukaryota</taxon>
        <taxon>Fungi</taxon>
        <taxon>Dikarya</taxon>
        <taxon>Ascomycota</taxon>
        <taxon>Pezizomycotina</taxon>
        <taxon>Sordariomycetes</taxon>
        <taxon>Hypocreomycetidae</taxon>
        <taxon>Hypocreales</taxon>
        <taxon>Nectriaceae</taxon>
        <taxon>Fusarium</taxon>
        <taxon>Fusarium solani species complex</taxon>
    </lineage>
</organism>
<gene>
    <name evidence="2" type="ORF">B0J15DRAFT_575524</name>
</gene>
<dbReference type="Pfam" id="PF06985">
    <property type="entry name" value="HET"/>
    <property type="match status" value="1"/>
</dbReference>
<name>A0A9P9JSS3_FUSSL</name>
<evidence type="ECO:0000313" key="2">
    <source>
        <dbReference type="EMBL" id="KAH7230760.1"/>
    </source>
</evidence>
<dbReference type="PANTHER" id="PTHR24148">
    <property type="entry name" value="ANKYRIN REPEAT DOMAIN-CONTAINING PROTEIN 39 HOMOLOG-RELATED"/>
    <property type="match status" value="1"/>
</dbReference>
<dbReference type="EMBL" id="JAGTJS010000036">
    <property type="protein sequence ID" value="KAH7230760.1"/>
    <property type="molecule type" value="Genomic_DNA"/>
</dbReference>
<protein>
    <submittedName>
        <fullName evidence="2">Heterokaryon incompatibility protein-domain-containing protein</fullName>
    </submittedName>
</protein>
<sequence>MPDDDNRVLTVGLIYERLNASRSEIRLLENDGTGSEACWRLSVVSLDDNPRFTALSYAWGTSTETEQITLNGKVVSIKGNLAYALRHVYRHWVDAFPHERPHQLFLWADALCINQDDVEEKSSQVPLMGTIFSCAELVMSWLGPESGSLSCAMDTIEMLYSEWAEQERDISDLRWILRHPSLCDARSTEEEESWSNARWEAIYEFTNLGYWHRTWVFQEIVLAKRVRVVCGRKALEWHKIAYVAEQASQLNMLLQARGTMKPDFVSGAAWVALATQYSPPWIMLQTYAETGKMEASRDKAHREPDWYLSVLGGRRLLATDPKDHIYGLLGVTRISIIPDYSEKTSVAALYCDYVANWLGAWRDGDLDFDELDFITFSGSSAAQMSPEMPSWVPNYPSASSSGGADGRLICKGSASEQVFPKDTEDASVIGMSLFVSGVELDIITQTENCDYDGAFSVPNFDFLQEFVTRRSAYPTGISSLQAMFRILARGGYGAYEPLDATGLRMVTCVFRILNQTLERRDVYTTPRDTARVFRLFGVSTDSAQSFASSLVGLFASPSCTPYDQETLFWLSEWYQDLTDTGKWRSDDSIKWQTIEELCGCRGLAFFTTGSGYIGISRKGAQVGDRVCVIKGSRALMILRPGLDLSHQVHVSTCCVVGLSHGEAKDYLDSGKAQVRRFEVR</sequence>
<feature type="domain" description="Heterokaryon incompatibility" evidence="1">
    <location>
        <begin position="52"/>
        <end position="219"/>
    </location>
</feature>
<keyword evidence="3" id="KW-1185">Reference proteome</keyword>
<accession>A0A9P9JSS3</accession>